<dbReference type="EC" id="2.1.1.297" evidence="5"/>
<evidence type="ECO:0000259" key="6">
    <source>
        <dbReference type="Pfam" id="PF05175"/>
    </source>
</evidence>
<keyword evidence="2 5" id="KW-0808">Transferase</keyword>
<evidence type="ECO:0000256" key="2">
    <source>
        <dbReference type="ARBA" id="ARBA00022679"/>
    </source>
</evidence>
<evidence type="ECO:0000313" key="9">
    <source>
        <dbReference type="Proteomes" id="UP000703674"/>
    </source>
</evidence>
<protein>
    <recommendedName>
        <fullName evidence="5">Release factor glutamine methyltransferase</fullName>
        <shortName evidence="5">RF MTase</shortName>
        <ecNumber evidence="5">2.1.1.297</ecNumber>
    </recommendedName>
    <alternativeName>
        <fullName evidence="5">N5-glutamine methyltransferase PrmC</fullName>
    </alternativeName>
    <alternativeName>
        <fullName evidence="5">Protein-(glutamine-N5) MTase PrmC</fullName>
    </alternativeName>
    <alternativeName>
        <fullName evidence="5">Protein-glutamine N-methyltransferase PrmC</fullName>
    </alternativeName>
</protein>
<name>A0ABX1CT81_9FLAO</name>
<keyword evidence="9" id="KW-1185">Reference proteome</keyword>
<feature type="domain" description="Methyltransferase small" evidence="6">
    <location>
        <begin position="109"/>
        <end position="196"/>
    </location>
</feature>
<feature type="domain" description="Release factor glutamine methyltransferase N-terminal" evidence="7">
    <location>
        <begin position="13"/>
        <end position="76"/>
    </location>
</feature>
<dbReference type="NCBIfam" id="TIGR00536">
    <property type="entry name" value="hemK_fam"/>
    <property type="match status" value="1"/>
</dbReference>
<comment type="caution">
    <text evidence="5">Lacks conserved residue(s) required for the propagation of feature annotation.</text>
</comment>
<dbReference type="GO" id="GO:0032259">
    <property type="term" value="P:methylation"/>
    <property type="evidence" value="ECO:0007669"/>
    <property type="project" value="UniProtKB-KW"/>
</dbReference>
<keyword evidence="3 5" id="KW-0949">S-adenosyl-L-methionine</keyword>
<organism evidence="8 9">
    <name type="scientific">Salinimicrobium oceani</name>
    <dbReference type="NCBI Taxonomy" id="2722702"/>
    <lineage>
        <taxon>Bacteria</taxon>
        <taxon>Pseudomonadati</taxon>
        <taxon>Bacteroidota</taxon>
        <taxon>Flavobacteriia</taxon>
        <taxon>Flavobacteriales</taxon>
        <taxon>Flavobacteriaceae</taxon>
        <taxon>Salinimicrobium</taxon>
    </lineage>
</organism>
<dbReference type="InterPro" id="IPR050320">
    <property type="entry name" value="N5-glutamine_MTase"/>
</dbReference>
<dbReference type="Proteomes" id="UP000703674">
    <property type="component" value="Unassembled WGS sequence"/>
</dbReference>
<keyword evidence="1 5" id="KW-0489">Methyltransferase</keyword>
<dbReference type="HAMAP" id="MF_02126">
    <property type="entry name" value="RF_methyltr_PrmC"/>
    <property type="match status" value="1"/>
</dbReference>
<dbReference type="CDD" id="cd02440">
    <property type="entry name" value="AdoMet_MTases"/>
    <property type="match status" value="1"/>
</dbReference>
<sequence length="281" mass="32008">MTITAFKNHFFETLAGAYPVEEVGSFFNILVQEFLGLSRLGIALDPQREISMEEQARLELALKRLVAHEPVQYITGATYFYSMKFLVNENVLIPRPETEELVTWILQEYEPSQQIQILDIGTGSGCIAIALAKHLPNARISAVDISEKALEVARKNAVLNEVEIDFQQEDILSLPALSQKFDLIVSNPPYVRELEKKEMQRNVLDYEPETALYVKDNDPLLFYRKVSELAGENLNPGGKLFFEINQYLGKETEMLLAEKNFQTRLKKDIFGVDRMLSGTKL</sequence>
<dbReference type="GO" id="GO:0102559">
    <property type="term" value="F:peptide chain release factor N(5)-glutamine methyltransferase activity"/>
    <property type="evidence" value="ECO:0007669"/>
    <property type="project" value="UniProtKB-EC"/>
</dbReference>
<accession>A0ABX1CT81</accession>
<comment type="catalytic activity">
    <reaction evidence="4 5">
        <text>L-glutaminyl-[peptide chain release factor] + S-adenosyl-L-methionine = N(5)-methyl-L-glutaminyl-[peptide chain release factor] + S-adenosyl-L-homocysteine + H(+)</text>
        <dbReference type="Rhea" id="RHEA:42896"/>
        <dbReference type="Rhea" id="RHEA-COMP:10271"/>
        <dbReference type="Rhea" id="RHEA-COMP:10272"/>
        <dbReference type="ChEBI" id="CHEBI:15378"/>
        <dbReference type="ChEBI" id="CHEBI:30011"/>
        <dbReference type="ChEBI" id="CHEBI:57856"/>
        <dbReference type="ChEBI" id="CHEBI:59789"/>
        <dbReference type="ChEBI" id="CHEBI:61891"/>
        <dbReference type="EC" id="2.1.1.297"/>
    </reaction>
</comment>
<dbReference type="InterPro" id="IPR029063">
    <property type="entry name" value="SAM-dependent_MTases_sf"/>
</dbReference>
<dbReference type="Pfam" id="PF17827">
    <property type="entry name" value="PrmC_N"/>
    <property type="match status" value="1"/>
</dbReference>
<evidence type="ECO:0000313" key="8">
    <source>
        <dbReference type="EMBL" id="NJW51475.1"/>
    </source>
</evidence>
<dbReference type="PANTHER" id="PTHR18895">
    <property type="entry name" value="HEMK METHYLTRANSFERASE"/>
    <property type="match status" value="1"/>
</dbReference>
<evidence type="ECO:0000256" key="4">
    <source>
        <dbReference type="ARBA" id="ARBA00048391"/>
    </source>
</evidence>
<comment type="similarity">
    <text evidence="5">Belongs to the protein N5-glutamine methyltransferase family. PrmC subfamily.</text>
</comment>
<comment type="caution">
    <text evidence="8">The sequence shown here is derived from an EMBL/GenBank/DDBJ whole genome shotgun (WGS) entry which is preliminary data.</text>
</comment>
<dbReference type="InterPro" id="IPR002052">
    <property type="entry name" value="DNA_methylase_N6_adenine_CS"/>
</dbReference>
<dbReference type="RefSeq" id="WP_168136641.1">
    <property type="nucleotide sequence ID" value="NZ_JAAVJR010000001.1"/>
</dbReference>
<gene>
    <name evidence="5 8" type="primary">prmC</name>
    <name evidence="8" type="ORF">HC175_00925</name>
</gene>
<dbReference type="SUPFAM" id="SSF53335">
    <property type="entry name" value="S-adenosyl-L-methionine-dependent methyltransferases"/>
    <property type="match status" value="1"/>
</dbReference>
<evidence type="ECO:0000256" key="3">
    <source>
        <dbReference type="ARBA" id="ARBA00022691"/>
    </source>
</evidence>
<dbReference type="InterPro" id="IPR004556">
    <property type="entry name" value="HemK-like"/>
</dbReference>
<dbReference type="InterPro" id="IPR040758">
    <property type="entry name" value="PrmC_N"/>
</dbReference>
<dbReference type="Pfam" id="PF05175">
    <property type="entry name" value="MTS"/>
    <property type="match status" value="1"/>
</dbReference>
<dbReference type="PANTHER" id="PTHR18895:SF74">
    <property type="entry name" value="MTRF1L RELEASE FACTOR GLUTAMINE METHYLTRANSFERASE"/>
    <property type="match status" value="1"/>
</dbReference>
<feature type="binding site" evidence="5">
    <location>
        <begin position="187"/>
        <end position="190"/>
    </location>
    <ligand>
        <name>substrate</name>
    </ligand>
</feature>
<feature type="binding site" evidence="5">
    <location>
        <begin position="121"/>
        <end position="125"/>
    </location>
    <ligand>
        <name>S-adenosyl-L-methionine</name>
        <dbReference type="ChEBI" id="CHEBI:59789"/>
    </ligand>
</feature>
<dbReference type="EMBL" id="JAAVJR010000001">
    <property type="protein sequence ID" value="NJW51475.1"/>
    <property type="molecule type" value="Genomic_DNA"/>
</dbReference>
<feature type="binding site" evidence="5">
    <location>
        <position position="187"/>
    </location>
    <ligand>
        <name>S-adenosyl-L-methionine</name>
        <dbReference type="ChEBI" id="CHEBI:59789"/>
    </ligand>
</feature>
<dbReference type="InterPro" id="IPR019874">
    <property type="entry name" value="RF_methyltr_PrmC"/>
</dbReference>
<feature type="binding site" evidence="5">
    <location>
        <position position="144"/>
    </location>
    <ligand>
        <name>S-adenosyl-L-methionine</name>
        <dbReference type="ChEBI" id="CHEBI:59789"/>
    </ligand>
</feature>
<comment type="function">
    <text evidence="5">Methylates the class 1 translation termination release factors RF1/PrfA and RF2/PrfB on the glutamine residue of the universally conserved GGQ motif.</text>
</comment>
<proteinExistence type="inferred from homology"/>
<dbReference type="PROSITE" id="PS00092">
    <property type="entry name" value="N6_MTASE"/>
    <property type="match status" value="1"/>
</dbReference>
<dbReference type="NCBIfam" id="TIGR03534">
    <property type="entry name" value="RF_mod_PrmC"/>
    <property type="match status" value="1"/>
</dbReference>
<evidence type="ECO:0000256" key="1">
    <source>
        <dbReference type="ARBA" id="ARBA00022603"/>
    </source>
</evidence>
<dbReference type="InterPro" id="IPR007848">
    <property type="entry name" value="Small_mtfrase_dom"/>
</dbReference>
<dbReference type="Gene3D" id="1.10.8.10">
    <property type="entry name" value="DNA helicase RuvA subunit, C-terminal domain"/>
    <property type="match status" value="1"/>
</dbReference>
<evidence type="ECO:0000259" key="7">
    <source>
        <dbReference type="Pfam" id="PF17827"/>
    </source>
</evidence>
<dbReference type="Gene3D" id="3.40.50.150">
    <property type="entry name" value="Vaccinia Virus protein VP39"/>
    <property type="match status" value="1"/>
</dbReference>
<evidence type="ECO:0000256" key="5">
    <source>
        <dbReference type="HAMAP-Rule" id="MF_02126"/>
    </source>
</evidence>
<reference evidence="8 9" key="1">
    <citation type="submission" date="2020-03" db="EMBL/GenBank/DDBJ databases">
        <title>Salinimicrobium sp. nov, isolated from SCS.</title>
        <authorList>
            <person name="Cao W.R."/>
        </authorList>
    </citation>
    <scope>NUCLEOTIDE SEQUENCE [LARGE SCALE GENOMIC DNA]</scope>
    <source>
        <strain evidence="9">J15B91</strain>
    </source>
</reference>